<feature type="region of interest" description="Disordered" evidence="1">
    <location>
        <begin position="152"/>
        <end position="194"/>
    </location>
</feature>
<dbReference type="AlphaFoldDB" id="A0A5J4ZHW7"/>
<feature type="compositionally biased region" description="Basic and acidic residues" evidence="1">
    <location>
        <begin position="169"/>
        <end position="182"/>
    </location>
</feature>
<name>A0A5J4ZHW7_9ASTE</name>
<dbReference type="EMBL" id="CM018051">
    <property type="protein sequence ID" value="KAA8516847.1"/>
    <property type="molecule type" value="Genomic_DNA"/>
</dbReference>
<evidence type="ECO:0000313" key="2">
    <source>
        <dbReference type="EMBL" id="KAA8516847.1"/>
    </source>
</evidence>
<protein>
    <submittedName>
        <fullName evidence="2">Uncharacterized protein</fullName>
    </submittedName>
</protein>
<dbReference type="Proteomes" id="UP000325577">
    <property type="component" value="Linkage Group LG8"/>
</dbReference>
<keyword evidence="3" id="KW-1185">Reference proteome</keyword>
<gene>
    <name evidence="2" type="ORF">F0562_017335</name>
</gene>
<proteinExistence type="predicted"/>
<feature type="compositionally biased region" description="Basic residues" evidence="1">
    <location>
        <begin position="117"/>
        <end position="130"/>
    </location>
</feature>
<evidence type="ECO:0000313" key="3">
    <source>
        <dbReference type="Proteomes" id="UP000325577"/>
    </source>
</evidence>
<accession>A0A5J4ZHW7</accession>
<organism evidence="2 3">
    <name type="scientific">Nyssa sinensis</name>
    <dbReference type="NCBI Taxonomy" id="561372"/>
    <lineage>
        <taxon>Eukaryota</taxon>
        <taxon>Viridiplantae</taxon>
        <taxon>Streptophyta</taxon>
        <taxon>Embryophyta</taxon>
        <taxon>Tracheophyta</taxon>
        <taxon>Spermatophyta</taxon>
        <taxon>Magnoliopsida</taxon>
        <taxon>eudicotyledons</taxon>
        <taxon>Gunneridae</taxon>
        <taxon>Pentapetalae</taxon>
        <taxon>asterids</taxon>
        <taxon>Cornales</taxon>
        <taxon>Nyssaceae</taxon>
        <taxon>Nyssa</taxon>
    </lineage>
</organism>
<sequence length="212" mass="22913">MCGKRERGSGTLSRGASRSCSWVEKQPELARLGCAATHNSSISLHVATNSTTRTGIPQIPNPDFAARSSLLYRDSSSDHQRTMSTSVIVVGGCEGDNSVQQPSIDAPSIPPPVSSYVKRRSRGERGGRRVRKPCRVVSSSKVIPLGGEPCLEEAEGENSGSMRRKASKKFLEDDLTPEERAIPDTPLLRNLGNHPSVYARAGRGILTQNLNF</sequence>
<evidence type="ECO:0000256" key="1">
    <source>
        <dbReference type="SAM" id="MobiDB-lite"/>
    </source>
</evidence>
<feature type="region of interest" description="Disordered" evidence="1">
    <location>
        <begin position="98"/>
        <end position="130"/>
    </location>
</feature>
<reference evidence="2 3" key="1">
    <citation type="submission" date="2019-09" db="EMBL/GenBank/DDBJ databases">
        <title>A chromosome-level genome assembly of the Chinese tupelo Nyssa sinensis.</title>
        <authorList>
            <person name="Yang X."/>
            <person name="Kang M."/>
            <person name="Yang Y."/>
            <person name="Xiong H."/>
            <person name="Wang M."/>
            <person name="Zhang Z."/>
            <person name="Wang Z."/>
            <person name="Wu H."/>
            <person name="Ma T."/>
            <person name="Liu J."/>
            <person name="Xi Z."/>
        </authorList>
    </citation>
    <scope>NUCLEOTIDE SEQUENCE [LARGE SCALE GENOMIC DNA]</scope>
    <source>
        <strain evidence="2">J267</strain>
        <tissue evidence="2">Leaf</tissue>
    </source>
</reference>